<evidence type="ECO:0000313" key="5">
    <source>
        <dbReference type="EMBL" id="KAF2898288.1"/>
    </source>
</evidence>
<dbReference type="GO" id="GO:0004862">
    <property type="term" value="F:cAMP-dependent protein kinase inhibitor activity"/>
    <property type="evidence" value="ECO:0007669"/>
    <property type="project" value="InterPro"/>
</dbReference>
<dbReference type="PANTHER" id="PTHR15416">
    <property type="entry name" value="CAMP-DEPENDENT PROTEIN KINASE INHIBITOR/PKI"/>
    <property type="match status" value="1"/>
</dbReference>
<comment type="similarity">
    <text evidence="2">Belongs to the PKI family.</text>
</comment>
<dbReference type="OrthoDB" id="6380180at2759"/>
<reference evidence="5" key="1">
    <citation type="submission" date="2019-08" db="EMBL/GenBank/DDBJ databases">
        <title>The genome of the North American firefly Photinus pyralis.</title>
        <authorList>
            <consortium name="Photinus pyralis genome working group"/>
            <person name="Fallon T.R."/>
            <person name="Sander Lower S.E."/>
            <person name="Weng J.-K."/>
        </authorList>
    </citation>
    <scope>NUCLEOTIDE SEQUENCE</scope>
    <source>
        <strain evidence="5">TRF0915ILg1</strain>
        <tissue evidence="5">Whole body</tissue>
    </source>
</reference>
<keyword evidence="6" id="KW-1185">Reference proteome</keyword>
<comment type="caution">
    <text evidence="5">The sequence shown here is derived from an EMBL/GenBank/DDBJ whole genome shotgun (WGS) entry which is preliminary data.</text>
</comment>
<dbReference type="AlphaFoldDB" id="A0A8K0GHK5"/>
<protein>
    <recommendedName>
        <fullName evidence="7">cAMP-dependent protein kinase inhibitor beta</fullName>
    </recommendedName>
</protein>
<evidence type="ECO:0000313" key="6">
    <source>
        <dbReference type="Proteomes" id="UP000801492"/>
    </source>
</evidence>
<proteinExistence type="inferred from homology"/>
<evidence type="ECO:0000256" key="1">
    <source>
        <dbReference type="ARBA" id="ARBA00002844"/>
    </source>
</evidence>
<gene>
    <name evidence="5" type="ORF">ILUMI_07890</name>
</gene>
<dbReference type="InterPro" id="IPR004171">
    <property type="entry name" value="cAMP_dep_PKI"/>
</dbReference>
<dbReference type="EMBL" id="VTPC01003595">
    <property type="protein sequence ID" value="KAF2898288.1"/>
    <property type="molecule type" value="Genomic_DNA"/>
</dbReference>
<evidence type="ECO:0000256" key="3">
    <source>
        <dbReference type="ARBA" id="ARBA00023013"/>
    </source>
</evidence>
<evidence type="ECO:0000256" key="4">
    <source>
        <dbReference type="SAM" id="MobiDB-lite"/>
    </source>
</evidence>
<feature type="compositionally biased region" description="Polar residues" evidence="4">
    <location>
        <begin position="88"/>
        <end position="110"/>
    </location>
</feature>
<comment type="function">
    <text evidence="1">Extremely potent competitive inhibitor of cAMP-dependent protein kinase activity, this protein interacts with the catalytic subunit of the enzyme after the cAMP-induced dissociation of its regulatory chains.</text>
</comment>
<evidence type="ECO:0000256" key="2">
    <source>
        <dbReference type="ARBA" id="ARBA00006393"/>
    </source>
</evidence>
<dbReference type="Pfam" id="PF02827">
    <property type="entry name" value="PKI"/>
    <property type="match status" value="1"/>
</dbReference>
<accession>A0A8K0GHK5</accession>
<feature type="region of interest" description="Disordered" evidence="4">
    <location>
        <begin position="88"/>
        <end position="122"/>
    </location>
</feature>
<keyword evidence="3" id="KW-0649">Protein kinase inhibitor</keyword>
<dbReference type="Proteomes" id="UP000801492">
    <property type="component" value="Unassembled WGS sequence"/>
</dbReference>
<sequence>MPKKELLGLSPTALLRTIRKKPQKLKRIKVLKMLAVMEAQQVAGPSNGTNTSPVTPECAQIHTQEFLSSGRTGRRNALPDILGEHALVTSSDLPARLQSLTTSEPTQGTSKENKGESGGTNS</sequence>
<name>A0A8K0GHK5_IGNLU</name>
<evidence type="ECO:0008006" key="7">
    <source>
        <dbReference type="Google" id="ProtNLM"/>
    </source>
</evidence>
<organism evidence="5 6">
    <name type="scientific">Ignelater luminosus</name>
    <name type="common">Cucubano</name>
    <name type="synonym">Pyrophorus luminosus</name>
    <dbReference type="NCBI Taxonomy" id="2038154"/>
    <lineage>
        <taxon>Eukaryota</taxon>
        <taxon>Metazoa</taxon>
        <taxon>Ecdysozoa</taxon>
        <taxon>Arthropoda</taxon>
        <taxon>Hexapoda</taxon>
        <taxon>Insecta</taxon>
        <taxon>Pterygota</taxon>
        <taxon>Neoptera</taxon>
        <taxon>Endopterygota</taxon>
        <taxon>Coleoptera</taxon>
        <taxon>Polyphaga</taxon>
        <taxon>Elateriformia</taxon>
        <taxon>Elateroidea</taxon>
        <taxon>Elateridae</taxon>
        <taxon>Agrypninae</taxon>
        <taxon>Pyrophorini</taxon>
        <taxon>Ignelater</taxon>
    </lineage>
</organism>